<keyword evidence="1" id="KW-1133">Transmembrane helix</keyword>
<sequence>MQSGRPSMMDVLLLDEVCSVSRPGKRRGLFWKTLLGLSVGFPLAVGVKYATAEPRQRRRMRIVVEGFGRFCRSLSVGIFISVDYWWTTNVALRGMDEVRSMSADVCVCVHQSRH</sequence>
<reference evidence="2" key="2">
    <citation type="submission" date="2025-09" db="UniProtKB">
        <authorList>
            <consortium name="Ensembl"/>
        </authorList>
    </citation>
    <scope>IDENTIFICATION</scope>
</reference>
<keyword evidence="3" id="KW-1185">Reference proteome</keyword>
<dbReference type="AlphaFoldDB" id="A0A3B3W1M4"/>
<evidence type="ECO:0000313" key="2">
    <source>
        <dbReference type="Ensembl" id="ENSPLAP00000031107.1"/>
    </source>
</evidence>
<proteinExistence type="predicted"/>
<evidence type="ECO:0000256" key="1">
    <source>
        <dbReference type="SAM" id="Phobius"/>
    </source>
</evidence>
<dbReference type="Proteomes" id="UP000261500">
    <property type="component" value="Unplaced"/>
</dbReference>
<dbReference type="STRING" id="48699.ENSPLAP00000031107"/>
<feature type="transmembrane region" description="Helical" evidence="1">
    <location>
        <begin position="29"/>
        <end position="51"/>
    </location>
</feature>
<name>A0A3B3W1M4_9TELE</name>
<evidence type="ECO:0000313" key="3">
    <source>
        <dbReference type="Proteomes" id="UP000261500"/>
    </source>
</evidence>
<protein>
    <submittedName>
        <fullName evidence="2">Uncharacterized protein</fullName>
    </submittedName>
</protein>
<organism evidence="2 3">
    <name type="scientific">Poecilia latipinna</name>
    <name type="common">sailfin molly</name>
    <dbReference type="NCBI Taxonomy" id="48699"/>
    <lineage>
        <taxon>Eukaryota</taxon>
        <taxon>Metazoa</taxon>
        <taxon>Chordata</taxon>
        <taxon>Craniata</taxon>
        <taxon>Vertebrata</taxon>
        <taxon>Euteleostomi</taxon>
        <taxon>Actinopterygii</taxon>
        <taxon>Neopterygii</taxon>
        <taxon>Teleostei</taxon>
        <taxon>Neoteleostei</taxon>
        <taxon>Acanthomorphata</taxon>
        <taxon>Ovalentaria</taxon>
        <taxon>Atherinomorphae</taxon>
        <taxon>Cyprinodontiformes</taxon>
        <taxon>Poeciliidae</taxon>
        <taxon>Poeciliinae</taxon>
        <taxon>Poecilia</taxon>
    </lineage>
</organism>
<keyword evidence="1" id="KW-0472">Membrane</keyword>
<accession>A0A3B3W1M4</accession>
<dbReference type="Ensembl" id="ENSPLAT00000031761.1">
    <property type="protein sequence ID" value="ENSPLAP00000031107.1"/>
    <property type="gene ID" value="ENSPLAG00000022822.1"/>
</dbReference>
<reference evidence="2" key="1">
    <citation type="submission" date="2025-08" db="UniProtKB">
        <authorList>
            <consortium name="Ensembl"/>
        </authorList>
    </citation>
    <scope>IDENTIFICATION</scope>
</reference>
<keyword evidence="1" id="KW-0812">Transmembrane</keyword>